<dbReference type="HOGENOM" id="CLU_1179125_0_0_5"/>
<evidence type="ECO:0000313" key="3">
    <source>
        <dbReference type="Proteomes" id="UP000029492"/>
    </source>
</evidence>
<dbReference type="EMBL" id="CP003811">
    <property type="protein sequence ID" value="AIQ91119.1"/>
    <property type="molecule type" value="Genomic_DNA"/>
</dbReference>
<feature type="compositionally biased region" description="Low complexity" evidence="1">
    <location>
        <begin position="12"/>
        <end position="26"/>
    </location>
</feature>
<protein>
    <submittedName>
        <fullName evidence="2">Protein of unassigned function</fullName>
    </submittedName>
</protein>
<evidence type="ECO:0000313" key="2">
    <source>
        <dbReference type="EMBL" id="AIQ91119.1"/>
    </source>
</evidence>
<sequence length="235" mass="25994">MVPISRAGCGPARDAVAARRSSRPSAMDTHRRDRHPIGPCPAAVTIGILVSAAPRDGDARENGRRTGREGHEDQRGQTADRRENRRRRESTGDRRRNQHDHRSLARSTWPGSCAGPWQDDPAVRIKNSLPEELRDSLIFPTILPVARRSFRLKTSCSMASDGRPSLPDERPHRDVRSVNVRTRCARSRPSTTLQREGPDQAPISLGIDFADCGGRPGRQNPCRGGGGEGLWLRPQ</sequence>
<feature type="compositionally biased region" description="Basic and acidic residues" evidence="1">
    <location>
        <begin position="89"/>
        <end position="103"/>
    </location>
</feature>
<dbReference type="Proteomes" id="UP000029492">
    <property type="component" value="Chromosome"/>
</dbReference>
<feature type="region of interest" description="Disordered" evidence="1">
    <location>
        <begin position="214"/>
        <end position="235"/>
    </location>
</feature>
<dbReference type="KEGG" id="mor:MOC_3364"/>
<feature type="region of interest" description="Disordered" evidence="1">
    <location>
        <begin position="1"/>
        <end position="119"/>
    </location>
</feature>
<feature type="compositionally biased region" description="Basic and acidic residues" evidence="1">
    <location>
        <begin position="166"/>
        <end position="176"/>
    </location>
</feature>
<keyword evidence="3" id="KW-1185">Reference proteome</keyword>
<organism evidence="2 3">
    <name type="scientific">Methylobacterium oryzae CBMB20</name>
    <dbReference type="NCBI Taxonomy" id="693986"/>
    <lineage>
        <taxon>Bacteria</taxon>
        <taxon>Pseudomonadati</taxon>
        <taxon>Pseudomonadota</taxon>
        <taxon>Alphaproteobacteria</taxon>
        <taxon>Hyphomicrobiales</taxon>
        <taxon>Methylobacteriaceae</taxon>
        <taxon>Methylobacterium</taxon>
    </lineage>
</organism>
<reference evidence="2 3" key="1">
    <citation type="journal article" date="2014" name="PLoS ONE">
        <title>Genome Information of Methylobacterium oryzae, a Plant-Probiotic Methylotroph in the Phyllosphere.</title>
        <authorList>
            <person name="Kwak M.J."/>
            <person name="Jeong H."/>
            <person name="Madhaiyan M."/>
            <person name="Lee Y."/>
            <person name="Sa T.M."/>
            <person name="Oh T.K."/>
            <person name="Kim J.F."/>
        </authorList>
    </citation>
    <scope>NUCLEOTIDE SEQUENCE [LARGE SCALE GENOMIC DNA]</scope>
    <source>
        <strain evidence="2 3">CBMB20</strain>
    </source>
</reference>
<dbReference type="AlphaFoldDB" id="A0A089Q954"/>
<accession>A0A089Q954</accession>
<gene>
    <name evidence="2" type="ORF">MOC_3364</name>
</gene>
<proteinExistence type="predicted"/>
<feature type="compositionally biased region" description="Basic and acidic residues" evidence="1">
    <location>
        <begin position="55"/>
        <end position="83"/>
    </location>
</feature>
<name>A0A089Q954_9HYPH</name>
<evidence type="ECO:0000256" key="1">
    <source>
        <dbReference type="SAM" id="MobiDB-lite"/>
    </source>
</evidence>
<feature type="region of interest" description="Disordered" evidence="1">
    <location>
        <begin position="157"/>
        <end position="177"/>
    </location>
</feature>